<dbReference type="PROSITE" id="PS50928">
    <property type="entry name" value="ABC_TM1"/>
    <property type="match status" value="1"/>
</dbReference>
<feature type="transmembrane region" description="Helical" evidence="7">
    <location>
        <begin position="12"/>
        <end position="31"/>
    </location>
</feature>
<dbReference type="PANTHER" id="PTHR43744:SF8">
    <property type="entry name" value="SN-GLYCEROL-3-PHOSPHATE TRANSPORT SYSTEM PERMEASE PROTEIN UGPE"/>
    <property type="match status" value="1"/>
</dbReference>
<evidence type="ECO:0000256" key="3">
    <source>
        <dbReference type="ARBA" id="ARBA00022475"/>
    </source>
</evidence>
<dbReference type="Pfam" id="PF00528">
    <property type="entry name" value="BPD_transp_1"/>
    <property type="match status" value="1"/>
</dbReference>
<protein>
    <recommendedName>
        <fullName evidence="8">ABC transmembrane type-1 domain-containing protein</fullName>
    </recommendedName>
</protein>
<feature type="non-terminal residue" evidence="9">
    <location>
        <position position="281"/>
    </location>
</feature>
<feature type="domain" description="ABC transmembrane type-1" evidence="8">
    <location>
        <begin position="74"/>
        <end position="264"/>
    </location>
</feature>
<sequence>MVSITTGGKIYIIIANIFLFLVALIMILPLINVAAVSFTTDIESYENVIKLFPREPSIVGYKVLFERIAFFIPLTNNAIVAVVGTFFHVLFCSMAGYVLLSEKLPGKTLLFVLVLIPMMVPFQFIMIPFYVTMKKLGLIDTLSSLIITDIVTTFSILLIRNYFQQVPRSLAEAARMDGASDFTIFFRVYLPLAVPGLVTISIFEFVLKWNQFLPAVLFINSPEKYTLQIALRSLIVSQELAGIITRKAHRHLRQVVCTEAEELRLFGELVSGQGGPWNLDH</sequence>
<comment type="caution">
    <text evidence="9">The sequence shown here is derived from an EMBL/GenBank/DDBJ whole genome shotgun (WGS) entry which is preliminary data.</text>
</comment>
<feature type="transmembrane region" description="Helical" evidence="7">
    <location>
        <begin position="109"/>
        <end position="130"/>
    </location>
</feature>
<proteinExistence type="predicted"/>
<evidence type="ECO:0000256" key="1">
    <source>
        <dbReference type="ARBA" id="ARBA00004651"/>
    </source>
</evidence>
<dbReference type="InterPro" id="IPR035906">
    <property type="entry name" value="MetI-like_sf"/>
</dbReference>
<dbReference type="InterPro" id="IPR000515">
    <property type="entry name" value="MetI-like"/>
</dbReference>
<keyword evidence="2" id="KW-0813">Transport</keyword>
<feature type="transmembrane region" description="Helical" evidence="7">
    <location>
        <begin position="78"/>
        <end position="100"/>
    </location>
</feature>
<dbReference type="CDD" id="cd06261">
    <property type="entry name" value="TM_PBP2"/>
    <property type="match status" value="1"/>
</dbReference>
<accession>A0A0F8YA62</accession>
<dbReference type="GO" id="GO:0005886">
    <property type="term" value="C:plasma membrane"/>
    <property type="evidence" value="ECO:0007669"/>
    <property type="project" value="UniProtKB-SubCell"/>
</dbReference>
<feature type="transmembrane region" description="Helical" evidence="7">
    <location>
        <begin position="184"/>
        <end position="205"/>
    </location>
</feature>
<reference evidence="9" key="1">
    <citation type="journal article" date="2015" name="Nature">
        <title>Complex archaea that bridge the gap between prokaryotes and eukaryotes.</title>
        <authorList>
            <person name="Spang A."/>
            <person name="Saw J.H."/>
            <person name="Jorgensen S.L."/>
            <person name="Zaremba-Niedzwiedzka K."/>
            <person name="Martijn J."/>
            <person name="Lind A.E."/>
            <person name="van Eijk R."/>
            <person name="Schleper C."/>
            <person name="Guy L."/>
            <person name="Ettema T.J."/>
        </authorList>
    </citation>
    <scope>NUCLEOTIDE SEQUENCE</scope>
</reference>
<dbReference type="SUPFAM" id="SSF161098">
    <property type="entry name" value="MetI-like"/>
    <property type="match status" value="1"/>
</dbReference>
<keyword evidence="3" id="KW-1003">Cell membrane</keyword>
<evidence type="ECO:0000256" key="5">
    <source>
        <dbReference type="ARBA" id="ARBA00022989"/>
    </source>
</evidence>
<organism evidence="9">
    <name type="scientific">marine sediment metagenome</name>
    <dbReference type="NCBI Taxonomy" id="412755"/>
    <lineage>
        <taxon>unclassified sequences</taxon>
        <taxon>metagenomes</taxon>
        <taxon>ecological metagenomes</taxon>
    </lineage>
</organism>
<keyword evidence="4 7" id="KW-0812">Transmembrane</keyword>
<dbReference type="EMBL" id="LAZR01054547">
    <property type="protein sequence ID" value="KKK78312.1"/>
    <property type="molecule type" value="Genomic_DNA"/>
</dbReference>
<dbReference type="GO" id="GO:0055085">
    <property type="term" value="P:transmembrane transport"/>
    <property type="evidence" value="ECO:0007669"/>
    <property type="project" value="InterPro"/>
</dbReference>
<dbReference type="AlphaFoldDB" id="A0A0F8YA62"/>
<evidence type="ECO:0000256" key="7">
    <source>
        <dbReference type="SAM" id="Phobius"/>
    </source>
</evidence>
<comment type="subcellular location">
    <subcellularLocation>
        <location evidence="1">Cell membrane</location>
        <topology evidence="1">Multi-pass membrane protein</topology>
    </subcellularLocation>
</comment>
<feature type="transmembrane region" description="Helical" evidence="7">
    <location>
        <begin position="142"/>
        <end position="163"/>
    </location>
</feature>
<dbReference type="Gene3D" id="1.10.3720.10">
    <property type="entry name" value="MetI-like"/>
    <property type="match status" value="1"/>
</dbReference>
<evidence type="ECO:0000259" key="8">
    <source>
        <dbReference type="PROSITE" id="PS50928"/>
    </source>
</evidence>
<evidence type="ECO:0000256" key="4">
    <source>
        <dbReference type="ARBA" id="ARBA00022692"/>
    </source>
</evidence>
<dbReference type="PANTHER" id="PTHR43744">
    <property type="entry name" value="ABC TRANSPORTER PERMEASE PROTEIN MG189-RELATED-RELATED"/>
    <property type="match status" value="1"/>
</dbReference>
<keyword evidence="6 7" id="KW-0472">Membrane</keyword>
<evidence type="ECO:0000256" key="2">
    <source>
        <dbReference type="ARBA" id="ARBA00022448"/>
    </source>
</evidence>
<name>A0A0F8YA62_9ZZZZ</name>
<gene>
    <name evidence="9" type="ORF">LCGC14_2844840</name>
</gene>
<evidence type="ECO:0000256" key="6">
    <source>
        <dbReference type="ARBA" id="ARBA00023136"/>
    </source>
</evidence>
<keyword evidence="5 7" id="KW-1133">Transmembrane helix</keyword>
<evidence type="ECO:0000313" key="9">
    <source>
        <dbReference type="EMBL" id="KKK78312.1"/>
    </source>
</evidence>